<dbReference type="PROSITE" id="PS51257">
    <property type="entry name" value="PROKAR_LIPOPROTEIN"/>
    <property type="match status" value="1"/>
</dbReference>
<gene>
    <name evidence="2" type="ORF">H740_02162</name>
</gene>
<evidence type="ECO:0000313" key="3">
    <source>
        <dbReference type="Proteomes" id="UP000011782"/>
    </source>
</evidence>
<dbReference type="InterPro" id="IPR016773">
    <property type="entry name" value="Fe3_uptake_reg_CjrA_prd"/>
</dbReference>
<dbReference type="AlphaFoldDB" id="M3I3S3"/>
<organism evidence="2 3">
    <name type="scientific">Campylobacter showae CC57C</name>
    <dbReference type="NCBI Taxonomy" id="1073353"/>
    <lineage>
        <taxon>Bacteria</taxon>
        <taxon>Pseudomonadati</taxon>
        <taxon>Campylobacterota</taxon>
        <taxon>Epsilonproteobacteria</taxon>
        <taxon>Campylobacterales</taxon>
        <taxon>Campylobacteraceae</taxon>
        <taxon>Campylobacter</taxon>
    </lineage>
</organism>
<dbReference type="Gene3D" id="1.10.8.760">
    <property type="entry name" value="Haem-binding uptake, Tiki superfamily, ChaN, domain 2"/>
    <property type="match status" value="1"/>
</dbReference>
<comment type="caution">
    <text evidence="2">The sequence shown here is derived from an EMBL/GenBank/DDBJ whole genome shotgun (WGS) entry which is preliminary data.</text>
</comment>
<feature type="domain" description="Haem-binding uptake Tiki superfamily ChaN" evidence="1">
    <location>
        <begin position="56"/>
        <end position="241"/>
    </location>
</feature>
<dbReference type="STRING" id="1073353.H740_02162"/>
<accession>M3I3S3</accession>
<proteinExistence type="predicted"/>
<dbReference type="PIRSF" id="PIRSF020419">
    <property type="entry name" value="Fe_uptake_reg_CjrA_prd"/>
    <property type="match status" value="1"/>
</dbReference>
<dbReference type="CDD" id="cd14727">
    <property type="entry name" value="ChanN-like"/>
    <property type="match status" value="1"/>
</dbReference>
<dbReference type="EMBL" id="AOTD01000049">
    <property type="protein sequence ID" value="EMG31274.1"/>
    <property type="molecule type" value="Genomic_DNA"/>
</dbReference>
<sequence>MNTLKIVIFLIFALFLVGCSGKYEVTPQRLDNIKATAKIVNLSTNKTMDFDDFIVEVLDADILLVGELHDDFDHHLAEILLIKALSKNKNIDVAFEMLGGDKQKYADGLDKKTRPGELIKAIKWNDKMWELRHYKGVLEAAFYSANIKCANLSEDEIKLIFTGAQPISGKFSTSKSVQEAIVKIVRGAHGGVNKQDIQKLVQAQQYKDRRMADVVNKSANFALLIAGRYHVQKDIGVPLHIMDFKTKKKFKTLFLGFDGDDTSAKEADYLWKFK</sequence>
<dbReference type="Pfam" id="PF04187">
    <property type="entry name" value="Cofac_haem_bdg"/>
    <property type="match status" value="1"/>
</dbReference>
<name>M3I3S3_9BACT</name>
<dbReference type="OrthoDB" id="5360198at2"/>
<dbReference type="RefSeq" id="WP_002950788.1">
    <property type="nucleotide sequence ID" value="NZ_AOTD01000049.1"/>
</dbReference>
<dbReference type="Proteomes" id="UP000011782">
    <property type="component" value="Unassembled WGS sequence"/>
</dbReference>
<evidence type="ECO:0000313" key="2">
    <source>
        <dbReference type="EMBL" id="EMG31274.1"/>
    </source>
</evidence>
<dbReference type="PATRIC" id="fig|1073353.3.peg.459"/>
<dbReference type="Gene3D" id="3.40.50.11550">
    <property type="match status" value="1"/>
</dbReference>
<reference evidence="2 3" key="1">
    <citation type="submission" date="2013-02" db="EMBL/GenBank/DDBJ databases">
        <title>Co-occurrence of anaerobic bacteria in colorectal carcinomas.</title>
        <authorList>
            <person name="Holt R.A."/>
            <person name="Warren R.L."/>
            <person name="Allen-Vercoe E."/>
            <person name="Pleasance S."/>
            <person name="Freeman D.J."/>
            <person name="Watson P."/>
            <person name="Moore R."/>
            <person name="Cochrane K."/>
        </authorList>
    </citation>
    <scope>NUCLEOTIDE SEQUENCE [LARGE SCALE GENOMIC DNA]</scope>
    <source>
        <strain evidence="2 3">CC57C</strain>
    </source>
</reference>
<dbReference type="InterPro" id="IPR007314">
    <property type="entry name" value="Cofac_haem-bd_dom"/>
</dbReference>
<protein>
    <submittedName>
        <fullName evidence="2">Chain X</fullName>
    </submittedName>
</protein>
<dbReference type="SUPFAM" id="SSF159501">
    <property type="entry name" value="EreA/ChaN-like"/>
    <property type="match status" value="1"/>
</dbReference>
<evidence type="ECO:0000259" key="1">
    <source>
        <dbReference type="Pfam" id="PF04187"/>
    </source>
</evidence>